<dbReference type="Gene3D" id="3.40.50.1820">
    <property type="entry name" value="alpha/beta hydrolase"/>
    <property type="match status" value="1"/>
</dbReference>
<accession>A0LKR6</accession>
<dbReference type="SUPFAM" id="SSF53474">
    <property type="entry name" value="alpha/beta-Hydrolases"/>
    <property type="match status" value="1"/>
</dbReference>
<evidence type="ECO:0000313" key="3">
    <source>
        <dbReference type="Proteomes" id="UP000001784"/>
    </source>
</evidence>
<feature type="domain" description="KANL3/Tex30 alpha/beta hydrolase-like" evidence="1">
    <location>
        <begin position="32"/>
        <end position="222"/>
    </location>
</feature>
<reference evidence="2 3" key="1">
    <citation type="submission" date="2006-10" db="EMBL/GenBank/DDBJ databases">
        <title>Complete sequence of Syntrophobacter fumaroxidans MPOB.</title>
        <authorList>
            <consortium name="US DOE Joint Genome Institute"/>
            <person name="Copeland A."/>
            <person name="Lucas S."/>
            <person name="Lapidus A."/>
            <person name="Barry K."/>
            <person name="Detter J.C."/>
            <person name="Glavina del Rio T."/>
            <person name="Hammon N."/>
            <person name="Israni S."/>
            <person name="Pitluck S."/>
            <person name="Goltsman E.G."/>
            <person name="Martinez M."/>
            <person name="Schmutz J."/>
            <person name="Larimer F."/>
            <person name="Land M."/>
            <person name="Hauser L."/>
            <person name="Kyrpides N."/>
            <person name="Kim E."/>
            <person name="Boone D.R."/>
            <person name="Brockman F."/>
            <person name="Culley D."/>
            <person name="Ferry J."/>
            <person name="Gunsalus R."/>
            <person name="McInerney M.J."/>
            <person name="Morrison M."/>
            <person name="Plugge C."/>
            <person name="Rohlin L."/>
            <person name="Scholten J."/>
            <person name="Sieber J."/>
            <person name="Stams A.J.M."/>
            <person name="Worm P."/>
            <person name="Henstra A.M."/>
            <person name="Richardson P."/>
        </authorList>
    </citation>
    <scope>NUCLEOTIDE SEQUENCE [LARGE SCALE GENOMIC DNA]</scope>
    <source>
        <strain evidence="3">DSM 10017 / MPOB</strain>
    </source>
</reference>
<dbReference type="InterPro" id="IPR026555">
    <property type="entry name" value="NSL3/Tex30"/>
</dbReference>
<dbReference type="RefSeq" id="WP_011699187.1">
    <property type="nucleotide sequence ID" value="NC_008554.1"/>
</dbReference>
<dbReference type="OrthoDB" id="652634at2"/>
<dbReference type="PANTHER" id="PTHR13136">
    <property type="entry name" value="TESTIS DEVELOPMENT PROTEIN PRTD"/>
    <property type="match status" value="1"/>
</dbReference>
<dbReference type="Pfam" id="PF20408">
    <property type="entry name" value="Abhydrolase_11"/>
    <property type="match status" value="1"/>
</dbReference>
<dbReference type="eggNOG" id="COG3571">
    <property type="taxonomic scope" value="Bacteria"/>
</dbReference>
<gene>
    <name evidence="2" type="ordered locus">Sfum_2337</name>
</gene>
<dbReference type="InterPro" id="IPR046879">
    <property type="entry name" value="KANL3/Tex30_Abhydrolase"/>
</dbReference>
<dbReference type="PANTHER" id="PTHR13136:SF11">
    <property type="entry name" value="TESTIS-EXPRESSED PROTEIN 30"/>
    <property type="match status" value="1"/>
</dbReference>
<dbReference type="KEGG" id="sfu:Sfum_2337"/>
<dbReference type="ESTHER" id="synfm-a0lkr6">
    <property type="family name" value="NLS3-Tex30"/>
</dbReference>
<protein>
    <recommendedName>
        <fullName evidence="1">KANL3/Tex30 alpha/beta hydrolase-like domain-containing protein</fullName>
    </recommendedName>
</protein>
<dbReference type="Proteomes" id="UP000001784">
    <property type="component" value="Chromosome"/>
</dbReference>
<evidence type="ECO:0000259" key="1">
    <source>
        <dbReference type="Pfam" id="PF20408"/>
    </source>
</evidence>
<name>A0LKR6_SYNFM</name>
<dbReference type="EMBL" id="CP000478">
    <property type="protein sequence ID" value="ABK18018.1"/>
    <property type="molecule type" value="Genomic_DNA"/>
</dbReference>
<evidence type="ECO:0000313" key="2">
    <source>
        <dbReference type="EMBL" id="ABK18018.1"/>
    </source>
</evidence>
<sequence length="224" mass="24433">MTNETVSIPVRGHGEVSGVLSVPDPFTSGKGIVIAHGANNDMNQPMIVFLAHRFAEAGFLTLRFNFLYSEKGSKTVDSREVLCAAFEGACDSLGARREGRPRKIYAAGKSLGARIAAMLAAEGRLQAEKLVFLGFPLHAPGKKDRLRDTTLYDIRVPMLFFAGSSDPFCDLGILKDILPRLCVEWDLEIIPGGDHSFKVPVKAGVSQLAIYDQIAGRTIEWLNK</sequence>
<dbReference type="HOGENOM" id="CLU_072792_1_1_7"/>
<proteinExistence type="predicted"/>
<organism evidence="2 3">
    <name type="scientific">Syntrophobacter fumaroxidans (strain DSM 10017 / MPOB)</name>
    <dbReference type="NCBI Taxonomy" id="335543"/>
    <lineage>
        <taxon>Bacteria</taxon>
        <taxon>Pseudomonadati</taxon>
        <taxon>Thermodesulfobacteriota</taxon>
        <taxon>Syntrophobacteria</taxon>
        <taxon>Syntrophobacterales</taxon>
        <taxon>Syntrophobacteraceae</taxon>
        <taxon>Syntrophobacter</taxon>
    </lineage>
</organism>
<dbReference type="InterPro" id="IPR029058">
    <property type="entry name" value="AB_hydrolase_fold"/>
</dbReference>
<keyword evidence="3" id="KW-1185">Reference proteome</keyword>
<dbReference type="AlphaFoldDB" id="A0LKR6"/>
<dbReference type="InParanoid" id="A0LKR6"/>
<dbReference type="STRING" id="335543.Sfum_2337"/>